<feature type="region of interest" description="Disordered" evidence="1">
    <location>
        <begin position="186"/>
        <end position="224"/>
    </location>
</feature>
<accession>A0A427Y701</accession>
<feature type="compositionally biased region" description="Basic and acidic residues" evidence="1">
    <location>
        <begin position="43"/>
        <end position="53"/>
    </location>
</feature>
<dbReference type="InterPro" id="IPR011990">
    <property type="entry name" value="TPR-like_helical_dom_sf"/>
</dbReference>
<evidence type="ECO:0000313" key="3">
    <source>
        <dbReference type="Proteomes" id="UP000279236"/>
    </source>
</evidence>
<organism evidence="2 3">
    <name type="scientific">Apiotrichum porosum</name>
    <dbReference type="NCBI Taxonomy" id="105984"/>
    <lineage>
        <taxon>Eukaryota</taxon>
        <taxon>Fungi</taxon>
        <taxon>Dikarya</taxon>
        <taxon>Basidiomycota</taxon>
        <taxon>Agaricomycotina</taxon>
        <taxon>Tremellomycetes</taxon>
        <taxon>Trichosporonales</taxon>
        <taxon>Trichosporonaceae</taxon>
        <taxon>Apiotrichum</taxon>
    </lineage>
</organism>
<dbReference type="SUPFAM" id="SSF48452">
    <property type="entry name" value="TPR-like"/>
    <property type="match status" value="1"/>
</dbReference>
<feature type="compositionally biased region" description="Low complexity" evidence="1">
    <location>
        <begin position="190"/>
        <end position="206"/>
    </location>
</feature>
<proteinExistence type="predicted"/>
<comment type="caution">
    <text evidence="2">The sequence shown here is derived from an EMBL/GenBank/DDBJ whole genome shotgun (WGS) entry which is preliminary data.</text>
</comment>
<reference evidence="2 3" key="1">
    <citation type="submission" date="2018-11" db="EMBL/GenBank/DDBJ databases">
        <title>Genome sequence of Apiotrichum porosum DSM 27194.</title>
        <authorList>
            <person name="Aliyu H."/>
            <person name="Gorte O."/>
            <person name="Ochsenreither K."/>
        </authorList>
    </citation>
    <scope>NUCLEOTIDE SEQUENCE [LARGE SCALE GENOMIC DNA]</scope>
    <source>
        <strain evidence="2 3">DSM 27194</strain>
    </source>
</reference>
<feature type="region of interest" description="Disordered" evidence="1">
    <location>
        <begin position="1"/>
        <end position="53"/>
    </location>
</feature>
<keyword evidence="3" id="KW-1185">Reference proteome</keyword>
<dbReference type="AlphaFoldDB" id="A0A427Y701"/>
<protein>
    <submittedName>
        <fullName evidence="2">Uncharacterized protein</fullName>
    </submittedName>
</protein>
<dbReference type="OrthoDB" id="5328412at2759"/>
<sequence>MPLRLPSKRRSDGDGGRASKKGNGNKEPTYDTYDEAMDGGVLNEEKGERYRDGDKAQRFYEKAAELYQKAMQFDENSYDAMYNLARVQYRLASEFLLPPSNMDLYSSAMALYNRALQGSDSPYFKSDAAFNLAQAFSAVADITDEYQGPDGAQNARELRVAATQLMGPVLTTQIIGVEMLSDKKDDDAASEAAAAHTETGTTSTAAVPEQEEIDVDGEDTKTEREEVNVSVEKAPTPDALVDTTLFLVDIGTTLWDSVTPPQPPSEGEQQAMREMLDMASRLGPPGRQAEIDLANIKVLLTLDSIMWDMFRAQAQPGSGVERGCESAAKVLERLLESLGASPPDDTTVKADILATLANTEVAGAQRYVTLAKRSPTPAPLAQSAWALLSSATQHLAAAADLPVTLNTPKEFRPNCYIELAKVTLDRARLAPYNDTAAHNVQQLFDNCSAYAGKAAAALGWNFPRLPTASTTTPFFTDDLSPPYPAGWDMEMLSRTLALLLLRICFFAIHGGVLKTEGAEVLYEHAAKSVVDAIISVSSGPRRLMPKDIARFVGDIEDEEGGVCDAEVQWWEQVRQGILRGLPPAEAAATEAQPSGAQ</sequence>
<name>A0A427Y701_9TREE</name>
<dbReference type="Gene3D" id="1.25.40.10">
    <property type="entry name" value="Tetratricopeptide repeat domain"/>
    <property type="match status" value="1"/>
</dbReference>
<dbReference type="Proteomes" id="UP000279236">
    <property type="component" value="Unassembled WGS sequence"/>
</dbReference>
<evidence type="ECO:0000313" key="2">
    <source>
        <dbReference type="EMBL" id="RSH86867.1"/>
    </source>
</evidence>
<evidence type="ECO:0000256" key="1">
    <source>
        <dbReference type="SAM" id="MobiDB-lite"/>
    </source>
</evidence>
<gene>
    <name evidence="2" type="ORF">EHS24_005145</name>
</gene>
<dbReference type="GeneID" id="39589688"/>
<dbReference type="EMBL" id="RSCE01000002">
    <property type="protein sequence ID" value="RSH86867.1"/>
    <property type="molecule type" value="Genomic_DNA"/>
</dbReference>
<dbReference type="RefSeq" id="XP_028479652.1">
    <property type="nucleotide sequence ID" value="XM_028620680.1"/>
</dbReference>